<evidence type="ECO:0000256" key="7">
    <source>
        <dbReference type="ARBA" id="ARBA00022792"/>
    </source>
</evidence>
<evidence type="ECO:0000313" key="11">
    <source>
        <dbReference type="EMBL" id="GFR73353.1"/>
    </source>
</evidence>
<reference evidence="11 12" key="1">
    <citation type="journal article" date="2021" name="Elife">
        <title>Chloroplast acquisition without the gene transfer in kleptoplastic sea slugs, Plakobranchus ocellatus.</title>
        <authorList>
            <person name="Maeda T."/>
            <person name="Takahashi S."/>
            <person name="Yoshida T."/>
            <person name="Shimamura S."/>
            <person name="Takaki Y."/>
            <person name="Nagai Y."/>
            <person name="Toyoda A."/>
            <person name="Suzuki Y."/>
            <person name="Arimoto A."/>
            <person name="Ishii H."/>
            <person name="Satoh N."/>
            <person name="Nishiyama T."/>
            <person name="Hasebe M."/>
            <person name="Maruyama T."/>
            <person name="Minagawa J."/>
            <person name="Obokata J."/>
            <person name="Shigenobu S."/>
        </authorList>
    </citation>
    <scope>NUCLEOTIDE SEQUENCE [LARGE SCALE GENOMIC DNA]</scope>
</reference>
<keyword evidence="12" id="KW-1185">Reference proteome</keyword>
<keyword evidence="10" id="KW-0472">Membrane</keyword>
<name>A0AAV4FL02_9GAST</name>
<accession>A0AAV4FL02</accession>
<dbReference type="AlphaFoldDB" id="A0AAV4FL02"/>
<organism evidence="11 12">
    <name type="scientific">Elysia marginata</name>
    <dbReference type="NCBI Taxonomy" id="1093978"/>
    <lineage>
        <taxon>Eukaryota</taxon>
        <taxon>Metazoa</taxon>
        <taxon>Spiralia</taxon>
        <taxon>Lophotrochozoa</taxon>
        <taxon>Mollusca</taxon>
        <taxon>Gastropoda</taxon>
        <taxon>Heterobranchia</taxon>
        <taxon>Euthyneura</taxon>
        <taxon>Panpulmonata</taxon>
        <taxon>Sacoglossa</taxon>
        <taxon>Placobranchoidea</taxon>
        <taxon>Plakobranchidae</taxon>
        <taxon>Elysia</taxon>
    </lineage>
</organism>
<gene>
    <name evidence="11" type="ORF">ElyMa_000403200</name>
</gene>
<evidence type="ECO:0000256" key="5">
    <source>
        <dbReference type="ARBA" id="ARBA00022448"/>
    </source>
</evidence>
<dbReference type="InterPro" id="IPR006806">
    <property type="entry name" value="NDUFA5"/>
</dbReference>
<evidence type="ECO:0000313" key="12">
    <source>
        <dbReference type="Proteomes" id="UP000762676"/>
    </source>
</evidence>
<dbReference type="PANTHER" id="PTHR12653">
    <property type="entry name" value="NADH-UBIQUINONE OXIDOREDUCTASE 13 KD-B SUBUNIT"/>
    <property type="match status" value="1"/>
</dbReference>
<keyword evidence="6" id="KW-0679">Respiratory chain</keyword>
<evidence type="ECO:0000256" key="4">
    <source>
        <dbReference type="ARBA" id="ARBA00011533"/>
    </source>
</evidence>
<keyword evidence="7" id="KW-0999">Mitochondrion inner membrane</keyword>
<dbReference type="EMBL" id="BMAT01000799">
    <property type="protein sequence ID" value="GFR73353.1"/>
    <property type="molecule type" value="Genomic_DNA"/>
</dbReference>
<keyword evidence="8" id="KW-0249">Electron transport</keyword>
<comment type="similarity">
    <text evidence="3">Belongs to the complex I NDUFA5 subunit family.</text>
</comment>
<dbReference type="Proteomes" id="UP000762676">
    <property type="component" value="Unassembled WGS sequence"/>
</dbReference>
<evidence type="ECO:0000256" key="1">
    <source>
        <dbReference type="ARBA" id="ARBA00003195"/>
    </source>
</evidence>
<evidence type="ECO:0000256" key="10">
    <source>
        <dbReference type="ARBA" id="ARBA00023136"/>
    </source>
</evidence>
<sequence>MWQEEFSMTLWEFVSGLKYSFDAKTTGLTGLAVARHPHQTLKVLYNRILGQLEKMPADAAYRKHTSEIIKGRLQAVQAESDVAALEKRINCGQIEEVIKQAERELSLSRKMLEWKPWESLVAEAPKNQWKWPLA</sequence>
<comment type="function">
    <text evidence="1">Accessory subunit of the mitochondrial membrane respiratory chain NADH dehydrogenase (Complex I), that is believed not to be involved in catalysis. Complex I functions in the transfer of electrons from NADH to the respiratory chain. The immediate electron acceptor for the enzyme is believed to be ubiquinone.</text>
</comment>
<protein>
    <submittedName>
        <fullName evidence="11">NADH dehydrogenase [ubiquinone] 1 alpha subcomplex subunit 5</fullName>
    </submittedName>
</protein>
<proteinExistence type="inferred from homology"/>
<evidence type="ECO:0000256" key="9">
    <source>
        <dbReference type="ARBA" id="ARBA00023128"/>
    </source>
</evidence>
<comment type="subcellular location">
    <subcellularLocation>
        <location evidence="2">Mitochondrion inner membrane</location>
        <topology evidence="2">Peripheral membrane protein</topology>
        <orientation evidence="2">Matrix side</orientation>
    </subcellularLocation>
</comment>
<evidence type="ECO:0000256" key="2">
    <source>
        <dbReference type="ARBA" id="ARBA00004443"/>
    </source>
</evidence>
<keyword evidence="5" id="KW-0813">Transport</keyword>
<keyword evidence="9" id="KW-0496">Mitochondrion</keyword>
<evidence type="ECO:0000256" key="3">
    <source>
        <dbReference type="ARBA" id="ARBA00010261"/>
    </source>
</evidence>
<dbReference type="PANTHER" id="PTHR12653:SF0">
    <property type="entry name" value="NADH DEHYDROGENASE [UBIQUINONE] 1 ALPHA SUBCOMPLEX SUBUNIT 5"/>
    <property type="match status" value="1"/>
</dbReference>
<evidence type="ECO:0000256" key="6">
    <source>
        <dbReference type="ARBA" id="ARBA00022660"/>
    </source>
</evidence>
<comment type="caution">
    <text evidence="11">The sequence shown here is derived from an EMBL/GenBank/DDBJ whole genome shotgun (WGS) entry which is preliminary data.</text>
</comment>
<comment type="subunit">
    <text evidence="4">Complex I is composed of 45 different subunits.</text>
</comment>
<dbReference type="GO" id="GO:0005743">
    <property type="term" value="C:mitochondrial inner membrane"/>
    <property type="evidence" value="ECO:0007669"/>
    <property type="project" value="UniProtKB-SubCell"/>
</dbReference>
<evidence type="ECO:0000256" key="8">
    <source>
        <dbReference type="ARBA" id="ARBA00022982"/>
    </source>
</evidence>
<dbReference type="Pfam" id="PF04716">
    <property type="entry name" value="ETC_C1_NDUFA5"/>
    <property type="match status" value="1"/>
</dbReference>
<dbReference type="GO" id="GO:0022904">
    <property type="term" value="P:respiratory electron transport chain"/>
    <property type="evidence" value="ECO:0007669"/>
    <property type="project" value="InterPro"/>
</dbReference>